<dbReference type="EMBL" id="JBHSSB010000028">
    <property type="protein sequence ID" value="MFC6295455.1"/>
    <property type="molecule type" value="Genomic_DNA"/>
</dbReference>
<feature type="transmembrane region" description="Helical" evidence="1">
    <location>
        <begin position="314"/>
        <end position="332"/>
    </location>
</feature>
<organism evidence="4 5">
    <name type="scientific">Lactiplantibacillus daoliensis</name>
    <dbReference type="NCBI Taxonomy" id="2559916"/>
    <lineage>
        <taxon>Bacteria</taxon>
        <taxon>Bacillati</taxon>
        <taxon>Bacillota</taxon>
        <taxon>Bacilli</taxon>
        <taxon>Lactobacillales</taxon>
        <taxon>Lactobacillaceae</taxon>
        <taxon>Lactiplantibacillus</taxon>
    </lineage>
</organism>
<evidence type="ECO:0000313" key="4">
    <source>
        <dbReference type="EMBL" id="MFC6295455.1"/>
    </source>
</evidence>
<dbReference type="RefSeq" id="WP_137608214.1">
    <property type="nucleotide sequence ID" value="NZ_BJDH01000012.1"/>
</dbReference>
<comment type="caution">
    <text evidence="4">The sequence shown here is derived from an EMBL/GenBank/DDBJ whole genome shotgun (WGS) entry which is preliminary data.</text>
</comment>
<keyword evidence="5" id="KW-1185">Reference proteome</keyword>
<dbReference type="Proteomes" id="UP001596227">
    <property type="component" value="Unassembled WGS sequence"/>
</dbReference>
<evidence type="ECO:0000256" key="1">
    <source>
        <dbReference type="SAM" id="Phobius"/>
    </source>
</evidence>
<keyword evidence="1" id="KW-1133">Transmembrane helix</keyword>
<feature type="domain" description="WxL Interacting Protein host binding" evidence="3">
    <location>
        <begin position="168"/>
        <end position="305"/>
    </location>
</feature>
<evidence type="ECO:0000313" key="5">
    <source>
        <dbReference type="Proteomes" id="UP001596227"/>
    </source>
</evidence>
<protein>
    <submittedName>
        <fullName evidence="4">DUF916 and DUF3324 domain-containing protein</fullName>
    </submittedName>
</protein>
<evidence type="ECO:0000259" key="2">
    <source>
        <dbReference type="Pfam" id="PF06030"/>
    </source>
</evidence>
<gene>
    <name evidence="4" type="ORF">ACFQH1_09615</name>
</gene>
<dbReference type="Pfam" id="PF11797">
    <property type="entry name" value="WxLIP_HBD"/>
    <property type="match status" value="1"/>
</dbReference>
<sequence>MTRRRLWWLILLSVVGLFVSLRPVISQATTGNGAGFTIQMVPNPRQTTGVTNYFDLTVKPGQTGTLQMRVINLTKENLHLQLASNTGYTTCNGNEAYDLAKLGTRSTAQYHLNELLKTPAKLTLAPTATKLVTVPYQIPETGFDGVLEGAFYFLNLSSGVSQSTNQRGFYLHNRYAVALGLVLRQNTTPVVKPKLVLKKIGTGIEQRKKFSPAISVKLANVAPQLLKKLTIDGRIYDQNSRLKYRTKRTGLGMAPASNFDYLINTGNKRLSAGKYRLRLVATAGKKRWVFNRQFTITKAAADQANAETPRDWRWLWWSLLIVLVLLVLWLAYRFGKYQAEKKSA</sequence>
<keyword evidence="1" id="KW-0472">Membrane</keyword>
<dbReference type="InterPro" id="IPR021759">
    <property type="entry name" value="WxLIP_HBD"/>
</dbReference>
<feature type="domain" description="WxL Interacting Protein peptidoglycan binding" evidence="2">
    <location>
        <begin position="36"/>
        <end position="153"/>
    </location>
</feature>
<reference evidence="5" key="1">
    <citation type="journal article" date="2019" name="Int. J. Syst. Evol. Microbiol.">
        <title>The Global Catalogue of Microorganisms (GCM) 10K type strain sequencing project: providing services to taxonomists for standard genome sequencing and annotation.</title>
        <authorList>
            <consortium name="The Broad Institute Genomics Platform"/>
            <consortium name="The Broad Institute Genome Sequencing Center for Infectious Disease"/>
            <person name="Wu L."/>
            <person name="Ma J."/>
        </authorList>
    </citation>
    <scope>NUCLEOTIDE SEQUENCE [LARGE SCALE GENOMIC DNA]</scope>
    <source>
        <strain evidence="5">CCM 8934</strain>
    </source>
</reference>
<dbReference type="Pfam" id="PF06030">
    <property type="entry name" value="WxLIP_PGBD"/>
    <property type="match status" value="1"/>
</dbReference>
<name>A0ABW1UKF8_9LACO</name>
<accession>A0ABW1UKF8</accession>
<proteinExistence type="predicted"/>
<evidence type="ECO:0000259" key="3">
    <source>
        <dbReference type="Pfam" id="PF11797"/>
    </source>
</evidence>
<keyword evidence="1" id="KW-0812">Transmembrane</keyword>
<dbReference type="InterPro" id="IPR010317">
    <property type="entry name" value="WxLIP_PGBD"/>
</dbReference>